<organism evidence="1 2">
    <name type="scientific">Diceros bicornis minor</name>
    <name type="common">South-central black rhinoceros</name>
    <dbReference type="NCBI Taxonomy" id="77932"/>
    <lineage>
        <taxon>Eukaryota</taxon>
        <taxon>Metazoa</taxon>
        <taxon>Chordata</taxon>
        <taxon>Craniata</taxon>
        <taxon>Vertebrata</taxon>
        <taxon>Euteleostomi</taxon>
        <taxon>Mammalia</taxon>
        <taxon>Eutheria</taxon>
        <taxon>Laurasiatheria</taxon>
        <taxon>Perissodactyla</taxon>
        <taxon>Rhinocerotidae</taxon>
        <taxon>Diceros</taxon>
    </lineage>
</organism>
<accession>A0A7J7FN09</accession>
<proteinExistence type="predicted"/>
<protein>
    <submittedName>
        <fullName evidence="1">Uncharacterized protein</fullName>
    </submittedName>
</protein>
<reference evidence="1 2" key="1">
    <citation type="journal article" date="2020" name="Mol. Biol. Evol.">
        <title>Interspecific Gene Flow and the Evolution of Specialization in Black and White Rhinoceros.</title>
        <authorList>
            <person name="Moodley Y."/>
            <person name="Westbury M.V."/>
            <person name="Russo I.M."/>
            <person name="Gopalakrishnan S."/>
            <person name="Rakotoarivelo A."/>
            <person name="Olsen R.A."/>
            <person name="Prost S."/>
            <person name="Tunstall T."/>
            <person name="Ryder O.A."/>
            <person name="Dalen L."/>
            <person name="Bruford M.W."/>
        </authorList>
    </citation>
    <scope>NUCLEOTIDE SEQUENCE [LARGE SCALE GENOMIC DNA]</scope>
    <source>
        <strain evidence="1">SBR-YM</strain>
        <tissue evidence="1">Skin</tissue>
    </source>
</reference>
<dbReference type="EMBL" id="JACDTQ010000154">
    <property type="protein sequence ID" value="KAF5929024.1"/>
    <property type="molecule type" value="Genomic_DNA"/>
</dbReference>
<evidence type="ECO:0000313" key="2">
    <source>
        <dbReference type="Proteomes" id="UP000551758"/>
    </source>
</evidence>
<gene>
    <name evidence="1" type="ORF">HPG69_018204</name>
</gene>
<dbReference type="Proteomes" id="UP000551758">
    <property type="component" value="Unassembled WGS sequence"/>
</dbReference>
<comment type="caution">
    <text evidence="1">The sequence shown here is derived from an EMBL/GenBank/DDBJ whole genome shotgun (WGS) entry which is preliminary data.</text>
</comment>
<name>A0A7J7FN09_DICBM</name>
<dbReference type="AlphaFoldDB" id="A0A7J7FN09"/>
<sequence length="286" mass="31451">MEFCKVNCTMKENLMTHDHIKHSGNNFRCLHRDFLSDSKATHTVRANGLGEERHRKIGRMAELDAKRTFNSDICDASFMCENFSAAIIGNTVNTMRIRTQMWLSYSFRTTPQTAHNFLNAASAALNIVPPVLVTQNPQGLSGTGELQIFFQISLISPLTQTSGCSSSAGVMAQLTTATRWMQPLWTRLSPVALGGPQEGFGHQPFITISDITCTDFEGLNTLIQKKRAEVTMVSIRGQKVAMATVAPSIYSPPLPSLNNSSSFTPSSKEGLIQLCSVQLILYQIST</sequence>
<evidence type="ECO:0000313" key="1">
    <source>
        <dbReference type="EMBL" id="KAF5929024.1"/>
    </source>
</evidence>
<keyword evidence="2" id="KW-1185">Reference proteome</keyword>